<organism evidence="3">
    <name type="scientific">marine sediment metagenome</name>
    <dbReference type="NCBI Taxonomy" id="412755"/>
    <lineage>
        <taxon>unclassified sequences</taxon>
        <taxon>metagenomes</taxon>
        <taxon>ecological metagenomes</taxon>
    </lineage>
</organism>
<dbReference type="InterPro" id="IPR012337">
    <property type="entry name" value="RNaseH-like_sf"/>
</dbReference>
<feature type="non-terminal residue" evidence="3">
    <location>
        <position position="1"/>
    </location>
</feature>
<dbReference type="GO" id="GO:0006302">
    <property type="term" value="P:double-strand break repair"/>
    <property type="evidence" value="ECO:0007669"/>
    <property type="project" value="TreeGrafter"/>
</dbReference>
<accession>X0UKZ9</accession>
<dbReference type="GO" id="GO:0006261">
    <property type="term" value="P:DNA-templated DNA replication"/>
    <property type="evidence" value="ECO:0007669"/>
    <property type="project" value="InterPro"/>
</dbReference>
<reference evidence="3" key="1">
    <citation type="journal article" date="2014" name="Front. Microbiol.">
        <title>High frequency of phylogenetically diverse reductive dehalogenase-homologous genes in deep subseafloor sedimentary metagenomes.</title>
        <authorList>
            <person name="Kawai M."/>
            <person name="Futagami T."/>
            <person name="Toyoda A."/>
            <person name="Takaki Y."/>
            <person name="Nishi S."/>
            <person name="Hori S."/>
            <person name="Arai W."/>
            <person name="Tsubouchi T."/>
            <person name="Morono Y."/>
            <person name="Uchiyama I."/>
            <person name="Ito T."/>
            <person name="Fujiyama A."/>
            <person name="Inagaki F."/>
            <person name="Takami H."/>
        </authorList>
    </citation>
    <scope>NUCLEOTIDE SEQUENCE</scope>
    <source>
        <strain evidence="3">Expedition CK06-06</strain>
    </source>
</reference>
<dbReference type="InterPro" id="IPR002298">
    <property type="entry name" value="DNA_polymerase_A"/>
</dbReference>
<name>X0UKZ9_9ZZZZ</name>
<protein>
    <recommendedName>
        <fullName evidence="2">3'-5' exonuclease domain-containing protein</fullName>
    </recommendedName>
</protein>
<feature type="region of interest" description="Disordered" evidence="1">
    <location>
        <begin position="81"/>
        <end position="115"/>
    </location>
</feature>
<dbReference type="EMBL" id="BARS01026458">
    <property type="protein sequence ID" value="GAG01023.1"/>
    <property type="molecule type" value="Genomic_DNA"/>
</dbReference>
<dbReference type="CDD" id="cd06139">
    <property type="entry name" value="DNA_polA_I_Ecoli_like_exo"/>
    <property type="match status" value="1"/>
</dbReference>
<dbReference type="InterPro" id="IPR002562">
    <property type="entry name" value="3'-5'_exonuclease_dom"/>
</dbReference>
<dbReference type="InterPro" id="IPR036397">
    <property type="entry name" value="RNaseH_sf"/>
</dbReference>
<dbReference type="AlphaFoldDB" id="X0UKZ9"/>
<feature type="domain" description="3'-5' exonuclease" evidence="2">
    <location>
        <begin position="119"/>
        <end position="265"/>
    </location>
</feature>
<dbReference type="SMART" id="SM00474">
    <property type="entry name" value="35EXOc"/>
    <property type="match status" value="1"/>
</dbReference>
<dbReference type="GO" id="GO:0008408">
    <property type="term" value="F:3'-5' exonuclease activity"/>
    <property type="evidence" value="ECO:0007669"/>
    <property type="project" value="InterPro"/>
</dbReference>
<dbReference type="PANTHER" id="PTHR10133">
    <property type="entry name" value="DNA POLYMERASE I"/>
    <property type="match status" value="1"/>
</dbReference>
<sequence length="266" mass="29009">ADKLTPKMCERVKAFAGQLPLTRELVTLRRDVPFEFDLKACALDRLDLSAVRPIFEELGFTRLTQVLDEFAHDYPTRAAGGMKSRLVGSPRGHSRPGPDESGGKPAAQMPTASAERSQYELVDTSAGLDAFVSKLYGQRRFAFDTETTGLNPVHAELVGLSFCWQAGQAYYLPVRAAMGSVLPVERVVEKLRPIFEDPSIAKVGQNLKYDVLVLRQVGIVVAGVAFDTMLASFLLDPARQSHSLDALVQALIGHEMIPITALIGKG</sequence>
<evidence type="ECO:0000313" key="3">
    <source>
        <dbReference type="EMBL" id="GAG01023.1"/>
    </source>
</evidence>
<dbReference type="GO" id="GO:0003676">
    <property type="term" value="F:nucleic acid binding"/>
    <property type="evidence" value="ECO:0007669"/>
    <property type="project" value="InterPro"/>
</dbReference>
<feature type="non-terminal residue" evidence="3">
    <location>
        <position position="266"/>
    </location>
</feature>
<comment type="caution">
    <text evidence="3">The sequence shown here is derived from an EMBL/GenBank/DDBJ whole genome shotgun (WGS) entry which is preliminary data.</text>
</comment>
<evidence type="ECO:0000256" key="1">
    <source>
        <dbReference type="SAM" id="MobiDB-lite"/>
    </source>
</evidence>
<gene>
    <name evidence="3" type="ORF">S01H1_41688</name>
</gene>
<dbReference type="Pfam" id="PF01612">
    <property type="entry name" value="DNA_pol_A_exo1"/>
    <property type="match status" value="1"/>
</dbReference>
<dbReference type="GO" id="GO:0003887">
    <property type="term" value="F:DNA-directed DNA polymerase activity"/>
    <property type="evidence" value="ECO:0007669"/>
    <property type="project" value="InterPro"/>
</dbReference>
<dbReference type="SUPFAM" id="SSF53098">
    <property type="entry name" value="Ribonuclease H-like"/>
    <property type="match status" value="1"/>
</dbReference>
<dbReference type="Gene3D" id="3.30.420.10">
    <property type="entry name" value="Ribonuclease H-like superfamily/Ribonuclease H"/>
    <property type="match status" value="1"/>
</dbReference>
<proteinExistence type="predicted"/>
<evidence type="ECO:0000259" key="2">
    <source>
        <dbReference type="SMART" id="SM00474"/>
    </source>
</evidence>
<dbReference type="PANTHER" id="PTHR10133:SF27">
    <property type="entry name" value="DNA POLYMERASE NU"/>
    <property type="match status" value="1"/>
</dbReference>